<reference evidence="2" key="1">
    <citation type="submission" date="2019-05" db="EMBL/GenBank/DDBJ databases">
        <title>Annotation for the trematode Paragonimus heterotremus.</title>
        <authorList>
            <person name="Choi Y.-J."/>
        </authorList>
    </citation>
    <scope>NUCLEOTIDE SEQUENCE</scope>
    <source>
        <strain evidence="2">LC</strain>
    </source>
</reference>
<evidence type="ECO:0000313" key="3">
    <source>
        <dbReference type="Proteomes" id="UP000748531"/>
    </source>
</evidence>
<gene>
    <name evidence="2" type="ORF">PHET_08884</name>
</gene>
<dbReference type="OrthoDB" id="6245537at2759"/>
<feature type="signal peptide" evidence="1">
    <location>
        <begin position="1"/>
        <end position="35"/>
    </location>
</feature>
<feature type="chain" id="PRO_5035314891" evidence="1">
    <location>
        <begin position="36"/>
        <end position="103"/>
    </location>
</feature>
<proteinExistence type="predicted"/>
<comment type="caution">
    <text evidence="2">The sequence shown here is derived from an EMBL/GenBank/DDBJ whole genome shotgun (WGS) entry which is preliminary data.</text>
</comment>
<accession>A0A8J4WF86</accession>
<sequence>MLALSTELSHHSTLTMRLLVLLCLVVALFFVYTEARPDSHEQLRETGKNLYEAIRKAVMKIGQKCKAKIDAYLEKDGLGDKISEVIQILLKRLTDRIEKYVEN</sequence>
<protein>
    <submittedName>
        <fullName evidence="2">Uncharacterized protein</fullName>
    </submittedName>
</protein>
<keyword evidence="3" id="KW-1185">Reference proteome</keyword>
<dbReference type="EMBL" id="LUCH01005300">
    <property type="protein sequence ID" value="KAF5398183.1"/>
    <property type="molecule type" value="Genomic_DNA"/>
</dbReference>
<evidence type="ECO:0000256" key="1">
    <source>
        <dbReference type="SAM" id="SignalP"/>
    </source>
</evidence>
<organism evidence="2 3">
    <name type="scientific">Paragonimus heterotremus</name>
    <dbReference type="NCBI Taxonomy" id="100268"/>
    <lineage>
        <taxon>Eukaryota</taxon>
        <taxon>Metazoa</taxon>
        <taxon>Spiralia</taxon>
        <taxon>Lophotrochozoa</taxon>
        <taxon>Platyhelminthes</taxon>
        <taxon>Trematoda</taxon>
        <taxon>Digenea</taxon>
        <taxon>Plagiorchiida</taxon>
        <taxon>Troglotremata</taxon>
        <taxon>Troglotrematidae</taxon>
        <taxon>Paragonimus</taxon>
    </lineage>
</organism>
<dbReference type="AlphaFoldDB" id="A0A8J4WF86"/>
<dbReference type="Proteomes" id="UP000748531">
    <property type="component" value="Unassembled WGS sequence"/>
</dbReference>
<keyword evidence="1" id="KW-0732">Signal</keyword>
<name>A0A8J4WF86_9TREM</name>
<evidence type="ECO:0000313" key="2">
    <source>
        <dbReference type="EMBL" id="KAF5398183.1"/>
    </source>
</evidence>